<dbReference type="EMBL" id="CDMZ01002451">
    <property type="protein sequence ID" value="CEM42436.1"/>
    <property type="molecule type" value="Genomic_DNA"/>
</dbReference>
<organism evidence="1">
    <name type="scientific">Chromera velia CCMP2878</name>
    <dbReference type="NCBI Taxonomy" id="1169474"/>
    <lineage>
        <taxon>Eukaryota</taxon>
        <taxon>Sar</taxon>
        <taxon>Alveolata</taxon>
        <taxon>Colpodellida</taxon>
        <taxon>Chromeraceae</taxon>
        <taxon>Chromera</taxon>
    </lineage>
</organism>
<evidence type="ECO:0000313" key="1">
    <source>
        <dbReference type="EMBL" id="CEM42436.1"/>
    </source>
</evidence>
<sequence length="81" mass="8905">MLMDIGGGNVRKLRNHFAAEAMLEAEEVLVDLVEDSSENRVLVVKANRDDLEAVYGHPAIFETFMELNGGFVASCFSSLTN</sequence>
<gene>
    <name evidence="1" type="ORF">Cvel_6542</name>
</gene>
<name>A0A0G4HED8_9ALVE</name>
<proteinExistence type="predicted"/>
<dbReference type="AlphaFoldDB" id="A0A0G4HED8"/>
<accession>A0A0G4HED8</accession>
<reference evidence="1" key="1">
    <citation type="submission" date="2014-11" db="EMBL/GenBank/DDBJ databases">
        <authorList>
            <person name="Otto D Thomas"/>
            <person name="Naeem Raeece"/>
        </authorList>
    </citation>
    <scope>NUCLEOTIDE SEQUENCE</scope>
</reference>
<dbReference type="VEuPathDB" id="CryptoDB:Cvel_6542"/>
<protein>
    <submittedName>
        <fullName evidence="1">Uncharacterized protein</fullName>
    </submittedName>
</protein>